<evidence type="ECO:0000313" key="5">
    <source>
        <dbReference type="EMBL" id="OGE40653.1"/>
    </source>
</evidence>
<evidence type="ECO:0000256" key="1">
    <source>
        <dbReference type="ARBA" id="ARBA00001947"/>
    </source>
</evidence>
<keyword evidence="2" id="KW-0479">Metal-binding</keyword>
<comment type="cofactor">
    <cofactor evidence="1">
        <name>Zn(2+)</name>
        <dbReference type="ChEBI" id="CHEBI:29105"/>
    </cofactor>
</comment>
<sequence>MSKSDNKKIQQTQVMTTIIGSYPKPGYALPSRNPRKLIDDSGRSFYDLKKKIGTREFNKRLDKACSEAIDDQNKADLDIVTDGEERREQYILYNLRHLKGINFKDWVEISVREGVYKRWAPKIDGKIEYNKSWLVDDFKFASSKTSKIVKMTIPGPVTATDVVFDTYYKGNRKKMAFDYAKAVRKEISALIDAGCKLIQFDDPVLLRNPERAKEWGLKALKECFKGLENKATFCVHICRGYPNKPLEKKGVNYKANANYYGQILSFLANSRLDQVSIEGEQSNLDLSVLPAIGKKTIVLGVLDVGSEKIESVGHLVKRGQEALKFIKPAQLVLAPDCGLLMISRKAAFGKLKNLAAAAKILNKGVLKWQ</sequence>
<dbReference type="AlphaFoldDB" id="A0A1F5KI82"/>
<protein>
    <recommendedName>
        <fullName evidence="4">Cobalamin-independent methionine synthase MetE C-terminal/archaeal domain-containing protein</fullName>
    </recommendedName>
</protein>
<gene>
    <name evidence="5" type="ORF">A3D25_05850</name>
</gene>
<feature type="domain" description="Cobalamin-independent methionine synthase MetE C-terminal/archaeal" evidence="4">
    <location>
        <begin position="15"/>
        <end position="359"/>
    </location>
</feature>
<dbReference type="Gene3D" id="3.20.20.210">
    <property type="match status" value="1"/>
</dbReference>
<dbReference type="PANTHER" id="PTHR30519">
    <property type="entry name" value="5-METHYLTETRAHYDROPTEROYLTRIGLUTAMATE--HOMOCYSTEINE METHYLTRANSFERASE"/>
    <property type="match status" value="1"/>
</dbReference>
<comment type="caution">
    <text evidence="5">The sequence shown here is derived from an EMBL/GenBank/DDBJ whole genome shotgun (WGS) entry which is preliminary data.</text>
</comment>
<dbReference type="GO" id="GO:0003871">
    <property type="term" value="F:5-methyltetrahydropteroyltriglutamate-homocysteine S-methyltransferase activity"/>
    <property type="evidence" value="ECO:0007669"/>
    <property type="project" value="InterPro"/>
</dbReference>
<evidence type="ECO:0000256" key="2">
    <source>
        <dbReference type="ARBA" id="ARBA00022723"/>
    </source>
</evidence>
<dbReference type="GO" id="GO:0009086">
    <property type="term" value="P:methionine biosynthetic process"/>
    <property type="evidence" value="ECO:0007669"/>
    <property type="project" value="InterPro"/>
</dbReference>
<keyword evidence="3" id="KW-0862">Zinc</keyword>
<dbReference type="InterPro" id="IPR038071">
    <property type="entry name" value="UROD/MetE-like_sf"/>
</dbReference>
<dbReference type="SUPFAM" id="SSF51726">
    <property type="entry name" value="UROD/MetE-like"/>
    <property type="match status" value="1"/>
</dbReference>
<dbReference type="GO" id="GO:0008270">
    <property type="term" value="F:zinc ion binding"/>
    <property type="evidence" value="ECO:0007669"/>
    <property type="project" value="InterPro"/>
</dbReference>
<evidence type="ECO:0000259" key="4">
    <source>
        <dbReference type="Pfam" id="PF01717"/>
    </source>
</evidence>
<dbReference type="CDD" id="cd03311">
    <property type="entry name" value="CIMS_C_terminal_like"/>
    <property type="match status" value="1"/>
</dbReference>
<evidence type="ECO:0000256" key="3">
    <source>
        <dbReference type="ARBA" id="ARBA00022833"/>
    </source>
</evidence>
<reference evidence="5 6" key="1">
    <citation type="journal article" date="2016" name="Nat. Commun.">
        <title>Thousands of microbial genomes shed light on interconnected biogeochemical processes in an aquifer system.</title>
        <authorList>
            <person name="Anantharaman K."/>
            <person name="Brown C.T."/>
            <person name="Hug L.A."/>
            <person name="Sharon I."/>
            <person name="Castelle C.J."/>
            <person name="Probst A.J."/>
            <person name="Thomas B.C."/>
            <person name="Singh A."/>
            <person name="Wilkins M.J."/>
            <person name="Karaoz U."/>
            <person name="Brodie E.L."/>
            <person name="Williams K.H."/>
            <person name="Hubbard S.S."/>
            <person name="Banfield J.F."/>
        </authorList>
    </citation>
    <scope>NUCLEOTIDE SEQUENCE [LARGE SCALE GENOMIC DNA]</scope>
</reference>
<name>A0A1F5KI82_9BACT</name>
<proteinExistence type="predicted"/>
<dbReference type="InterPro" id="IPR002629">
    <property type="entry name" value="Met_Synth_C/arc"/>
</dbReference>
<dbReference type="EMBL" id="MFDD01000007">
    <property type="protein sequence ID" value="OGE40653.1"/>
    <property type="molecule type" value="Genomic_DNA"/>
</dbReference>
<accession>A0A1F5KI82</accession>
<dbReference type="Pfam" id="PF01717">
    <property type="entry name" value="Meth_synt_2"/>
    <property type="match status" value="1"/>
</dbReference>
<dbReference type="Proteomes" id="UP000177328">
    <property type="component" value="Unassembled WGS sequence"/>
</dbReference>
<organism evidence="5 6">
    <name type="scientific">Candidatus Daviesbacteria bacterium RIFCSPHIGHO2_02_FULL_43_12</name>
    <dbReference type="NCBI Taxonomy" id="1797776"/>
    <lineage>
        <taxon>Bacteria</taxon>
        <taxon>Candidatus Daviesiibacteriota</taxon>
    </lineage>
</organism>
<evidence type="ECO:0000313" key="6">
    <source>
        <dbReference type="Proteomes" id="UP000177328"/>
    </source>
</evidence>